<gene>
    <name evidence="4" type="ORF">CLV37_12025</name>
</gene>
<feature type="DNA-binding region" description="H-T-H motif" evidence="2">
    <location>
        <begin position="32"/>
        <end position="51"/>
    </location>
</feature>
<evidence type="ECO:0000313" key="4">
    <source>
        <dbReference type="EMBL" id="PRY09773.1"/>
    </source>
</evidence>
<comment type="caution">
    <text evidence="4">The sequence shown here is derived from an EMBL/GenBank/DDBJ whole genome shotgun (WGS) entry which is preliminary data.</text>
</comment>
<dbReference type="Proteomes" id="UP000238083">
    <property type="component" value="Unassembled WGS sequence"/>
</dbReference>
<dbReference type="InterPro" id="IPR001647">
    <property type="entry name" value="HTH_TetR"/>
</dbReference>
<dbReference type="InterPro" id="IPR009057">
    <property type="entry name" value="Homeodomain-like_sf"/>
</dbReference>
<dbReference type="GO" id="GO:0000976">
    <property type="term" value="F:transcription cis-regulatory region binding"/>
    <property type="evidence" value="ECO:0007669"/>
    <property type="project" value="TreeGrafter"/>
</dbReference>
<proteinExistence type="predicted"/>
<organism evidence="4 5">
    <name type="scientific">Kineococcus rhizosphaerae</name>
    <dbReference type="NCBI Taxonomy" id="559628"/>
    <lineage>
        <taxon>Bacteria</taxon>
        <taxon>Bacillati</taxon>
        <taxon>Actinomycetota</taxon>
        <taxon>Actinomycetes</taxon>
        <taxon>Kineosporiales</taxon>
        <taxon>Kineosporiaceae</taxon>
        <taxon>Kineococcus</taxon>
    </lineage>
</organism>
<dbReference type="PANTHER" id="PTHR30055">
    <property type="entry name" value="HTH-TYPE TRANSCRIPTIONAL REGULATOR RUTR"/>
    <property type="match status" value="1"/>
</dbReference>
<dbReference type="AlphaFoldDB" id="A0A2T0QWL9"/>
<keyword evidence="5" id="KW-1185">Reference proteome</keyword>
<evidence type="ECO:0000256" key="2">
    <source>
        <dbReference type="PROSITE-ProRule" id="PRU00335"/>
    </source>
</evidence>
<dbReference type="RefSeq" id="WP_106215485.1">
    <property type="nucleotide sequence ID" value="NZ_PVZF01000020.1"/>
</dbReference>
<sequence>MAATRSTAEAQRALAVASATRVFARAGYHATPVAAVAADAGISPAYVFRLFDGKLGLFTAAVDHCFADVVAALRAGAERAADRSPEAVLDAMGLAYAELIADEDLLRFQVHTQSATDVPEIREALRRGLASVVDVVTELSGATPEAVQRFVAWGQLCHLVVTAGLDDVPNSWARTLSAGLRHF</sequence>
<name>A0A2T0QWL9_9ACTN</name>
<dbReference type="EMBL" id="PVZF01000020">
    <property type="protein sequence ID" value="PRY09773.1"/>
    <property type="molecule type" value="Genomic_DNA"/>
</dbReference>
<evidence type="ECO:0000313" key="5">
    <source>
        <dbReference type="Proteomes" id="UP000238083"/>
    </source>
</evidence>
<dbReference type="OrthoDB" id="3691941at2"/>
<dbReference type="Gene3D" id="1.10.357.10">
    <property type="entry name" value="Tetracycline Repressor, domain 2"/>
    <property type="match status" value="1"/>
</dbReference>
<keyword evidence="1 2" id="KW-0238">DNA-binding</keyword>
<dbReference type="PANTHER" id="PTHR30055:SF146">
    <property type="entry name" value="HTH-TYPE TRANSCRIPTIONAL DUAL REGULATOR CECR"/>
    <property type="match status" value="1"/>
</dbReference>
<reference evidence="4 5" key="1">
    <citation type="submission" date="2018-03" db="EMBL/GenBank/DDBJ databases">
        <title>Genomic Encyclopedia of Archaeal and Bacterial Type Strains, Phase II (KMG-II): from individual species to whole genera.</title>
        <authorList>
            <person name="Goeker M."/>
        </authorList>
    </citation>
    <scope>NUCLEOTIDE SEQUENCE [LARGE SCALE GENOMIC DNA]</scope>
    <source>
        <strain evidence="4 5">DSM 19711</strain>
    </source>
</reference>
<feature type="domain" description="HTH tetR-type" evidence="3">
    <location>
        <begin position="9"/>
        <end position="69"/>
    </location>
</feature>
<accession>A0A2T0QWL9</accession>
<dbReference type="PROSITE" id="PS50977">
    <property type="entry name" value="HTH_TETR_2"/>
    <property type="match status" value="1"/>
</dbReference>
<dbReference type="InterPro" id="IPR050109">
    <property type="entry name" value="HTH-type_TetR-like_transc_reg"/>
</dbReference>
<evidence type="ECO:0000256" key="1">
    <source>
        <dbReference type="ARBA" id="ARBA00023125"/>
    </source>
</evidence>
<dbReference type="SUPFAM" id="SSF46689">
    <property type="entry name" value="Homeodomain-like"/>
    <property type="match status" value="1"/>
</dbReference>
<dbReference type="GO" id="GO:0003700">
    <property type="term" value="F:DNA-binding transcription factor activity"/>
    <property type="evidence" value="ECO:0007669"/>
    <property type="project" value="TreeGrafter"/>
</dbReference>
<dbReference type="Pfam" id="PF00440">
    <property type="entry name" value="TetR_N"/>
    <property type="match status" value="1"/>
</dbReference>
<protein>
    <submittedName>
        <fullName evidence="4">TetR family transcriptional regulator</fullName>
    </submittedName>
</protein>
<evidence type="ECO:0000259" key="3">
    <source>
        <dbReference type="PROSITE" id="PS50977"/>
    </source>
</evidence>